<feature type="chain" id="PRO_5042538857" evidence="9">
    <location>
        <begin position="36"/>
        <end position="444"/>
    </location>
</feature>
<keyword evidence="4" id="KW-0812">Transmembrane</keyword>
<evidence type="ECO:0000313" key="11">
    <source>
        <dbReference type="Proteomes" id="UP001296967"/>
    </source>
</evidence>
<evidence type="ECO:0000256" key="1">
    <source>
        <dbReference type="ARBA" id="ARBA00004571"/>
    </source>
</evidence>
<protein>
    <submittedName>
        <fullName evidence="10">Aromatic hydrocarbon degradation protein</fullName>
    </submittedName>
</protein>
<dbReference type="Proteomes" id="UP001296967">
    <property type="component" value="Unassembled WGS sequence"/>
</dbReference>
<evidence type="ECO:0000256" key="5">
    <source>
        <dbReference type="ARBA" id="ARBA00022729"/>
    </source>
</evidence>
<comment type="subcellular location">
    <subcellularLocation>
        <location evidence="1">Cell outer membrane</location>
        <topology evidence="1">Multi-pass membrane protein</topology>
    </subcellularLocation>
</comment>
<proteinExistence type="inferred from homology"/>
<keyword evidence="6" id="KW-0472">Membrane</keyword>
<feature type="region of interest" description="Disordered" evidence="8">
    <location>
        <begin position="145"/>
        <end position="170"/>
    </location>
</feature>
<evidence type="ECO:0000256" key="7">
    <source>
        <dbReference type="ARBA" id="ARBA00023237"/>
    </source>
</evidence>
<feature type="signal peptide" evidence="9">
    <location>
        <begin position="1"/>
        <end position="35"/>
    </location>
</feature>
<keyword evidence="7" id="KW-0998">Cell outer membrane</keyword>
<evidence type="ECO:0000256" key="4">
    <source>
        <dbReference type="ARBA" id="ARBA00022692"/>
    </source>
</evidence>
<reference evidence="10" key="1">
    <citation type="submission" date="2017-05" db="EMBL/GenBank/DDBJ databases">
        <authorList>
            <person name="Imhoff J.F."/>
            <person name="Rahn T."/>
            <person name="Kuenzel S."/>
            <person name="Neulinger S.C."/>
        </authorList>
    </citation>
    <scope>NUCLEOTIDE SEQUENCE</scope>
    <source>
        <strain evidence="10">DSM 4395</strain>
    </source>
</reference>
<keyword evidence="3" id="KW-1134">Transmembrane beta strand</keyword>
<dbReference type="GO" id="GO:0009279">
    <property type="term" value="C:cell outer membrane"/>
    <property type="evidence" value="ECO:0007669"/>
    <property type="project" value="UniProtKB-SubCell"/>
</dbReference>
<gene>
    <name evidence="10" type="ORF">CCR82_14385</name>
</gene>
<dbReference type="PANTHER" id="PTHR35093:SF8">
    <property type="entry name" value="OUTER MEMBRANE PROTEIN NMB0088-RELATED"/>
    <property type="match status" value="1"/>
</dbReference>
<sequence length="444" mass="47572">MRRPTSMSEKRNICGSRLTTACAVMGVCISSNLQASGFAVPELSATGIGTANALVANPVDRGAVPYNPAALAFHDESWLSVGSLLIGPEFSVDTANGSGDSAGANWLAAPMLQGAIKLNERWSAGFSVNAPFGLETRWKTNTFAPLSGSIPLPPPPHGPGGSVPASPQPTQSSLEILDVVPTLTYALSDELAVAVGADLYWVKSAKLNSSITQLEGDGTGLGFNLSALYAKGPFSAGINFHSSTTINVEGSYSVLNPTLLLIGALQPSQTAELDLDLPWRLQLGVRYAFTPALAVEVDWTRNGWNTFEAIQVTGDLNGAILFEDRNDWEDANAYRLGVTYQLQEQTQLRFGYAYDETPQGDAYFSARVPDNDRHLFGIGVGHRLGDGWQIEAGYMYVKFEERKYRSATLYLGDAEINGTDAIDGDYEANAHLIGLAVSRSFDAF</sequence>
<organism evidence="10 11">
    <name type="scientific">Halochromatium salexigens</name>
    <name type="common">Chromatium salexigens</name>
    <dbReference type="NCBI Taxonomy" id="49447"/>
    <lineage>
        <taxon>Bacteria</taxon>
        <taxon>Pseudomonadati</taxon>
        <taxon>Pseudomonadota</taxon>
        <taxon>Gammaproteobacteria</taxon>
        <taxon>Chromatiales</taxon>
        <taxon>Chromatiaceae</taxon>
        <taxon>Halochromatium</taxon>
    </lineage>
</organism>
<evidence type="ECO:0000256" key="2">
    <source>
        <dbReference type="ARBA" id="ARBA00008163"/>
    </source>
</evidence>
<reference evidence="10" key="2">
    <citation type="journal article" date="2020" name="Microorganisms">
        <title>Osmotic Adaptation and Compatible Solute Biosynthesis of Phototrophic Bacteria as Revealed from Genome Analyses.</title>
        <authorList>
            <person name="Imhoff J.F."/>
            <person name="Rahn T."/>
            <person name="Kunzel S."/>
            <person name="Keller A."/>
            <person name="Neulinger S.C."/>
        </authorList>
    </citation>
    <scope>NUCLEOTIDE SEQUENCE</scope>
    <source>
        <strain evidence="10">DSM 4395</strain>
    </source>
</reference>
<dbReference type="InterPro" id="IPR005017">
    <property type="entry name" value="OMPP1/FadL/TodX"/>
</dbReference>
<dbReference type="Gene3D" id="2.40.160.60">
    <property type="entry name" value="Outer membrane protein transport protein (OMPP1/FadL/TodX)"/>
    <property type="match status" value="1"/>
</dbReference>
<dbReference type="PANTHER" id="PTHR35093">
    <property type="entry name" value="OUTER MEMBRANE PROTEIN NMB0088-RELATED"/>
    <property type="match status" value="1"/>
</dbReference>
<evidence type="ECO:0000256" key="9">
    <source>
        <dbReference type="SAM" id="SignalP"/>
    </source>
</evidence>
<evidence type="ECO:0000256" key="3">
    <source>
        <dbReference type="ARBA" id="ARBA00022452"/>
    </source>
</evidence>
<dbReference type="GO" id="GO:0015483">
    <property type="term" value="F:long-chain fatty acid transporting porin activity"/>
    <property type="evidence" value="ECO:0007669"/>
    <property type="project" value="TreeGrafter"/>
</dbReference>
<evidence type="ECO:0000256" key="8">
    <source>
        <dbReference type="SAM" id="MobiDB-lite"/>
    </source>
</evidence>
<evidence type="ECO:0000313" key="10">
    <source>
        <dbReference type="EMBL" id="MBK5931675.1"/>
    </source>
</evidence>
<name>A0AAJ0UHM9_HALSE</name>
<comment type="caution">
    <text evidence="10">The sequence shown here is derived from an EMBL/GenBank/DDBJ whole genome shotgun (WGS) entry which is preliminary data.</text>
</comment>
<dbReference type="EMBL" id="NHSF01000068">
    <property type="protein sequence ID" value="MBK5931675.1"/>
    <property type="molecule type" value="Genomic_DNA"/>
</dbReference>
<evidence type="ECO:0000256" key="6">
    <source>
        <dbReference type="ARBA" id="ARBA00023136"/>
    </source>
</evidence>
<dbReference type="AlphaFoldDB" id="A0AAJ0UHM9"/>
<keyword evidence="5 9" id="KW-0732">Signal</keyword>
<comment type="similarity">
    <text evidence="2">Belongs to the OmpP1/FadL family.</text>
</comment>
<accession>A0AAJ0UHM9</accession>
<dbReference type="Pfam" id="PF03349">
    <property type="entry name" value="Toluene_X"/>
    <property type="match status" value="2"/>
</dbReference>
<dbReference type="SUPFAM" id="SSF56935">
    <property type="entry name" value="Porins"/>
    <property type="match status" value="1"/>
</dbReference>
<keyword evidence="11" id="KW-1185">Reference proteome</keyword>